<accession>A0A836H939</accession>
<feature type="compositionally biased region" description="Pro residues" evidence="1">
    <location>
        <begin position="632"/>
        <end position="645"/>
    </location>
</feature>
<dbReference type="SMR" id="A0A836H939"/>
<protein>
    <submittedName>
        <fullName evidence="2">Uncharacterized protein</fullName>
    </submittedName>
</protein>
<evidence type="ECO:0000313" key="2">
    <source>
        <dbReference type="EMBL" id="KAG5479835.1"/>
    </source>
</evidence>
<dbReference type="RefSeq" id="XP_067063546.1">
    <property type="nucleotide sequence ID" value="XM_067207773.1"/>
</dbReference>
<reference evidence="3" key="1">
    <citation type="journal article" date="2021" name="Microbiol. Resour. Announc.">
        <title>LGAAP: Leishmaniinae Genome Assembly and Annotation Pipeline.</title>
        <authorList>
            <person name="Almutairi H."/>
            <person name="Urbaniak M.D."/>
            <person name="Bates M.D."/>
            <person name="Jariyapan N."/>
            <person name="Kwakye-Nuako G."/>
            <person name="Thomaz-Soccol V."/>
            <person name="Al-Salem W.S."/>
            <person name="Dillon R.J."/>
            <person name="Bates P.A."/>
            <person name="Gatherer D."/>
        </authorList>
    </citation>
    <scope>NUCLEOTIDE SEQUENCE [LARGE SCALE GENOMIC DNA]</scope>
</reference>
<dbReference type="PANTHER" id="PTHR10699:SF11">
    <property type="entry name" value="IGLOO, ISOFORM A"/>
    <property type="match status" value="1"/>
</dbReference>
<feature type="region of interest" description="Disordered" evidence="1">
    <location>
        <begin position="727"/>
        <end position="750"/>
    </location>
</feature>
<dbReference type="SUPFAM" id="SSF52540">
    <property type="entry name" value="P-loop containing nucleoside triphosphate hydrolases"/>
    <property type="match status" value="1"/>
</dbReference>
<dbReference type="GO" id="GO:0005516">
    <property type="term" value="F:calmodulin binding"/>
    <property type="evidence" value="ECO:0007669"/>
    <property type="project" value="TreeGrafter"/>
</dbReference>
<dbReference type="Proteomes" id="UP000674143">
    <property type="component" value="Unassembled WGS sequence"/>
</dbReference>
<evidence type="ECO:0000256" key="1">
    <source>
        <dbReference type="SAM" id="MobiDB-lite"/>
    </source>
</evidence>
<gene>
    <name evidence="2" type="ORF">LSCM4_05843</name>
</gene>
<feature type="compositionally biased region" description="Pro residues" evidence="1">
    <location>
        <begin position="610"/>
        <end position="619"/>
    </location>
</feature>
<dbReference type="PANTHER" id="PTHR10699">
    <property type="entry name" value="NEUROMODULIN"/>
    <property type="match status" value="1"/>
</dbReference>
<proteinExistence type="predicted"/>
<dbReference type="PROSITE" id="PS50096">
    <property type="entry name" value="IQ"/>
    <property type="match status" value="10"/>
</dbReference>
<dbReference type="SMART" id="SM00015">
    <property type="entry name" value="IQ"/>
    <property type="match status" value="18"/>
</dbReference>
<dbReference type="KEGG" id="loi:92361707"/>
<feature type="region of interest" description="Disordered" evidence="1">
    <location>
        <begin position="483"/>
        <end position="547"/>
    </location>
</feature>
<comment type="caution">
    <text evidence="2">The sequence shown here is derived from an EMBL/GenBank/DDBJ whole genome shotgun (WGS) entry which is preliminary data.</text>
</comment>
<reference evidence="3" key="2">
    <citation type="journal article" date="2021" name="Sci. Data">
        <title>Chromosome-scale genome sequencing, assembly and annotation of six genomes from subfamily Leishmaniinae.</title>
        <authorList>
            <person name="Almutairi H."/>
            <person name="Urbaniak M.D."/>
            <person name="Bates M.D."/>
            <person name="Jariyapan N."/>
            <person name="Kwakye-Nuako G."/>
            <person name="Thomaz Soccol V."/>
            <person name="Al-Salem W.S."/>
            <person name="Dillon R.J."/>
            <person name="Bates P.A."/>
            <person name="Gatherer D."/>
        </authorList>
    </citation>
    <scope>NUCLEOTIDE SEQUENCE [LARGE SCALE GENOMIC DNA]</scope>
</reference>
<dbReference type="InterPro" id="IPR027417">
    <property type="entry name" value="P-loop_NTPase"/>
</dbReference>
<dbReference type="Pfam" id="PF00612">
    <property type="entry name" value="IQ"/>
    <property type="match status" value="7"/>
</dbReference>
<dbReference type="CDD" id="cd23767">
    <property type="entry name" value="IQCD"/>
    <property type="match status" value="1"/>
</dbReference>
<sequence>MRSTAAASGVAHDRRAGIHWKTGLETRLRHTPSDPGDGDDLLSSLCFLQRMATMFEEQGNYAECVRGVESALLLRQANAAAVDNALAERRRALANQTPRHHSTKARCGAPSTGVDDDDVPLTNDGDVALPMKICLQAQELVLRCNSYAVEALHHAQYDSAAFFLNRAMFLTDGDQDAPQDDSPTVDARGGVKRTSAAVSGQWWWRKLLQSSARQSESPSTAAAVDSIGLDPLEHAQDEVKHATAAAAAAFRACFGPTPHDQQLRLSLRAATLNHLGCLEQRRGRPRAAVVFLRMAIQTQAQLDESRRVDGDAVAQDWAKAERKHVSGNSSGATGIASTYLNLCTVLNELGQHVEAAHVCERVLPLLQQALLECSSVHTAATAENEADLRTQQQQAKDAQTRTATMLAVAYYSFGASLERREATSGNSSAQQWAFQEAIQVCHRYRLVPAFCRTIEQVMQALRHPGTATMIAKEEPYAAAPNEVRSMRGGEVRRPEEGSRGAPPFTASSAAKSFASAAGRRGVDVASSRPLPPPMNPSSWGSPSAPTPMADMVKSGAPVACAAPPLNSLLPPPQTKAKCPFLLPTSTTDVDDASPAPSTFRQPTSHSSPLPLLPSAPTSPLPRGQQNAWLTPLPAPASRSPPPVLEPLPISGGEGGDNNLAATAPPALPPMNRRTPPLAVPSGSVPLPPKKVGRDATNPFGRRTFGTTALGNSLLGGLSQNSLRPSISGLTAGTPNAAAGLTPNPRRGGRLQDMLSDRRRSLQDAKKRQLRRQKSLARRQQLEAAVADAALAERVFNEVISDKKRTEVERCRRAAVQIQRMWRGVLARTWVSTLMVASVRLQREVRRFLVRARVQRAREAEERARQQAEELARREAACRILQARARQFFRRLQIRREYRANQARHYYAARTIQRGYRAFCERRAALLAARAEAHRREDEQRRFRRKTAARRIQSAYLEYRVKRAELDEIQARRRRIQAAVHIQAAVRGYLTRAWYAYYRVYRREQEVRSAAMQGRLVMIQSACRAICSAYYGQQRALNAFLAMLEARRHRAATQLQSLWRCHVAKIHRARLQAEHDRLVRQVTRIQRWYRMRVLRRAFLVYRLEQQRIRAALRVQRWLRQCWQAAKAREFAAYHAKLLRQQQKQRLQARAIVVLQACCTACLSDRLVASVRRVYQRHDIVARIWQRVGRGLAARREMALERRVVYCIAVKEREKARRTAAACVLQRAWRCAAAKDKVEHMRREMAAADVITRAYRVYRARAQLAELRSARQLRLEDAAARDIQRAWSDFLHRQRAKEMDAYYRGEHLKKMRRMRRQEAAVMIQSLWRGYVTRKAVEEEREEWKALSATAVHIQRAWRLWRSRRQLHRELSHRIKERAHDAEAALVLQCFWRKMMAARRAAQLRVVTQQRLVAAVQIQMWWRMQLAQRELVRRRIIRREEAALEVYYAMLWDTQVSSVNSFVRARQAQVFVRDRLRDYLVGQLTEAARHRFMHRHAAATAIQAVYRGHYERMYVRGLVAEAREEARRAAELAAKQKRAAMVIQCMYRCSRARQQLAYLKQAELERVLASHQELAEKADPAEVVRELFWLNTSYQQREDANARLRKEERKRAAAVSIQRAYRCYKSRQQVSTAAELHYRERAARLLQDCWRHYRDTHRVKNHQRRQAAATRLQCHIRGWLIRRSWPLWRAAAEAERQEHVIVQDTLDHASTVIQCLWRRVQAQRMAARLRQAHQERQCMRTQHEAATVIQETFREHQRRRIARTLGSR</sequence>
<organism evidence="2 3">
    <name type="scientific">Leishmania orientalis</name>
    <dbReference type="NCBI Taxonomy" id="2249476"/>
    <lineage>
        <taxon>Eukaryota</taxon>
        <taxon>Discoba</taxon>
        <taxon>Euglenozoa</taxon>
        <taxon>Kinetoplastea</taxon>
        <taxon>Metakinetoplastina</taxon>
        <taxon>Trypanosomatida</taxon>
        <taxon>Trypanosomatidae</taxon>
        <taxon>Leishmaniinae</taxon>
        <taxon>Leishmania</taxon>
    </lineage>
</organism>
<dbReference type="EMBL" id="JAFHLR010000021">
    <property type="protein sequence ID" value="KAG5479835.1"/>
    <property type="molecule type" value="Genomic_DNA"/>
</dbReference>
<feature type="region of interest" description="Disordered" evidence="1">
    <location>
        <begin position="94"/>
        <end position="119"/>
    </location>
</feature>
<dbReference type="Gene3D" id="1.20.5.190">
    <property type="match status" value="3"/>
</dbReference>
<feature type="region of interest" description="Disordered" evidence="1">
    <location>
        <begin position="587"/>
        <end position="667"/>
    </location>
</feature>
<feature type="region of interest" description="Disordered" evidence="1">
    <location>
        <begin position="679"/>
        <end position="699"/>
    </location>
</feature>
<feature type="compositionally biased region" description="Low complexity" evidence="1">
    <location>
        <begin position="501"/>
        <end position="517"/>
    </location>
</feature>
<feature type="compositionally biased region" description="Basic and acidic residues" evidence="1">
    <location>
        <begin position="484"/>
        <end position="498"/>
    </location>
</feature>
<dbReference type="GeneID" id="92361707"/>
<name>A0A836H939_9TRYP</name>
<dbReference type="InterPro" id="IPR000048">
    <property type="entry name" value="IQ_motif_EF-hand-BS"/>
</dbReference>
<evidence type="ECO:0000313" key="3">
    <source>
        <dbReference type="Proteomes" id="UP000674143"/>
    </source>
</evidence>
<keyword evidence="3" id="KW-1185">Reference proteome</keyword>